<feature type="region of interest" description="Disordered" evidence="1">
    <location>
        <begin position="35"/>
        <end position="61"/>
    </location>
</feature>
<organism evidence="2">
    <name type="scientific">Amphimedon queenslandica</name>
    <name type="common">Sponge</name>
    <dbReference type="NCBI Taxonomy" id="400682"/>
    <lineage>
        <taxon>Eukaryota</taxon>
        <taxon>Metazoa</taxon>
        <taxon>Porifera</taxon>
        <taxon>Demospongiae</taxon>
        <taxon>Heteroscleromorpha</taxon>
        <taxon>Haplosclerida</taxon>
        <taxon>Niphatidae</taxon>
        <taxon>Amphimedon</taxon>
    </lineage>
</organism>
<evidence type="ECO:0000256" key="1">
    <source>
        <dbReference type="SAM" id="MobiDB-lite"/>
    </source>
</evidence>
<protein>
    <submittedName>
        <fullName evidence="2">Uncharacterized protein</fullName>
    </submittedName>
</protein>
<proteinExistence type="predicted"/>
<evidence type="ECO:0000313" key="2">
    <source>
        <dbReference type="EnsemblMetazoa" id="Aqu2.1.26210_001"/>
    </source>
</evidence>
<name>A0A1X7UEZ5_AMPQE</name>
<accession>A0A1X7UEZ5</accession>
<dbReference type="EnsemblMetazoa" id="Aqu2.1.26210_001">
    <property type="protein sequence ID" value="Aqu2.1.26210_001"/>
    <property type="gene ID" value="Aqu2.1.26210"/>
</dbReference>
<reference evidence="2" key="1">
    <citation type="submission" date="2017-05" db="UniProtKB">
        <authorList>
            <consortium name="EnsemblMetazoa"/>
        </authorList>
    </citation>
    <scope>IDENTIFICATION</scope>
</reference>
<dbReference type="OrthoDB" id="6020333at2759"/>
<dbReference type="AlphaFoldDB" id="A0A1X7UEZ5"/>
<feature type="compositionally biased region" description="Polar residues" evidence="1">
    <location>
        <begin position="43"/>
        <end position="61"/>
    </location>
</feature>
<sequence length="61" mass="6796">QQKRVALCHKAMSTDRALEDSSLLELSAKSTEQKSYGTLVETRLNSSQKDNVTDQDQLVQA</sequence>
<dbReference type="InParanoid" id="A0A1X7UEZ5"/>